<dbReference type="PANTHER" id="PTHR13677:SF0">
    <property type="entry name" value="LD41638P"/>
    <property type="match status" value="1"/>
</dbReference>
<organism evidence="3 4">
    <name type="scientific">Mesorhabditis spiculigera</name>
    <dbReference type="NCBI Taxonomy" id="96644"/>
    <lineage>
        <taxon>Eukaryota</taxon>
        <taxon>Metazoa</taxon>
        <taxon>Ecdysozoa</taxon>
        <taxon>Nematoda</taxon>
        <taxon>Chromadorea</taxon>
        <taxon>Rhabditida</taxon>
        <taxon>Rhabditina</taxon>
        <taxon>Rhabditomorpha</taxon>
        <taxon>Rhabditoidea</taxon>
        <taxon>Rhabditidae</taxon>
        <taxon>Mesorhabditinae</taxon>
        <taxon>Mesorhabditis</taxon>
    </lineage>
</organism>
<evidence type="ECO:0000256" key="1">
    <source>
        <dbReference type="ARBA" id="ARBA00007159"/>
    </source>
</evidence>
<proteinExistence type="inferred from homology"/>
<keyword evidence="4" id="KW-1185">Reference proteome</keyword>
<reference evidence="3" key="1">
    <citation type="submission" date="2023-06" db="EMBL/GenBank/DDBJ databases">
        <authorList>
            <person name="Delattre M."/>
        </authorList>
    </citation>
    <scope>NUCLEOTIDE SEQUENCE</scope>
    <source>
        <strain evidence="3">AF72</strain>
    </source>
</reference>
<evidence type="ECO:0000259" key="2">
    <source>
        <dbReference type="PROSITE" id="PS50211"/>
    </source>
</evidence>
<dbReference type="InterPro" id="IPR037516">
    <property type="entry name" value="Tripartite_DENN"/>
</dbReference>
<evidence type="ECO:0000313" key="4">
    <source>
        <dbReference type="Proteomes" id="UP001177023"/>
    </source>
</evidence>
<name>A0AA36DEQ8_9BILA</name>
<dbReference type="EMBL" id="CATQJA010002701">
    <property type="protein sequence ID" value="CAJ0584863.1"/>
    <property type="molecule type" value="Genomic_DNA"/>
</dbReference>
<comment type="similarity">
    <text evidence="1">Belongs to the DENND6 family.</text>
</comment>
<dbReference type="Proteomes" id="UP001177023">
    <property type="component" value="Unassembled WGS sequence"/>
</dbReference>
<evidence type="ECO:0000313" key="3">
    <source>
        <dbReference type="EMBL" id="CAJ0584863.1"/>
    </source>
</evidence>
<dbReference type="PANTHER" id="PTHR13677">
    <property type="entry name" value="LD41638P"/>
    <property type="match status" value="1"/>
</dbReference>
<dbReference type="InterPro" id="IPR024224">
    <property type="entry name" value="DENND6"/>
</dbReference>
<dbReference type="GO" id="GO:0005085">
    <property type="term" value="F:guanyl-nucleotide exchange factor activity"/>
    <property type="evidence" value="ECO:0007669"/>
    <property type="project" value="InterPro"/>
</dbReference>
<feature type="non-terminal residue" evidence="3">
    <location>
        <position position="568"/>
    </location>
</feature>
<dbReference type="AlphaFoldDB" id="A0AA36DEQ8"/>
<comment type="caution">
    <text evidence="3">The sequence shown here is derived from an EMBL/GenBank/DDBJ whole genome shotgun (WGS) entry which is preliminary data.</text>
</comment>
<protein>
    <recommendedName>
        <fullName evidence="2">UDENN domain-containing protein</fullName>
    </recommendedName>
</protein>
<gene>
    <name evidence="3" type="ORF">MSPICULIGERA_LOCUS22902</name>
</gene>
<accession>A0AA36DEQ8</accession>
<dbReference type="PROSITE" id="PS50211">
    <property type="entry name" value="DENN"/>
    <property type="match status" value="1"/>
</dbReference>
<feature type="domain" description="UDENN" evidence="2">
    <location>
        <begin position="20"/>
        <end position="478"/>
    </location>
</feature>
<dbReference type="GO" id="GO:0055037">
    <property type="term" value="C:recycling endosome"/>
    <property type="evidence" value="ECO:0007669"/>
    <property type="project" value="TreeGrafter"/>
</dbReference>
<sequence>MNGDNEASSVPWEHFQKWLHSIAVVTFDLELGQALEIIYPGDADLSSIEKANICYLAFPDSNFGSAQDVPYHFRIRRTSPKIGPHHMLVLENSSVSLPLDASYLYGFVQFRQHKDPSIKRGYYQKSVVLLTPFPFFSLWNCVAAKIASGYFELGEAAIEAACHDLDQWPTPVPGTPLMLPLMGTVIQCRIPLRGDLPITGPSSYTKDDQTGPSIVLPSVSEVDIYRSLSKVLVHVQLMWELVLLGEPLLVVAQTPTRCSSMVQSLVSLICPLRLLSDFRPYFTIHDSEFREYSARARNLPAVILGVTNPFFIKALPHWPHILKVEEDRASEGPEKQTEKNKHWDGKSLDAKPGLYTQYKPFLGRDKALIKKLLKGTRPDEVCSALLRRHFLELTQSFMIPLERHLSSLMPLRKTMSPFKSIPHPRPFVLDDFLVTLEAAGPSLTCGIKGDWSGLYRRFVSTRTFAGWLSQRNSDIAKQIKMAYIEELCQADLGASVLASRHHAEIVDLVLRMRLIAVQLPTRHERRVGVIRQIAAVISRVDEELRGVLMSNCALRELLDNSREIVHSI</sequence>